<proteinExistence type="inferred from homology"/>
<keyword evidence="10 15" id="KW-1133">Transmembrane helix</keyword>
<dbReference type="InterPro" id="IPR013106">
    <property type="entry name" value="Ig_V-set"/>
</dbReference>
<dbReference type="FunFam" id="2.60.40.10:FF:000304">
    <property type="entry name" value="Nectin cell adhesion molecule 1"/>
    <property type="match status" value="1"/>
</dbReference>
<keyword evidence="13" id="KW-0325">Glycoprotein</keyword>
<feature type="domain" description="Ig-like" evidence="16">
    <location>
        <begin position="40"/>
        <end position="137"/>
    </location>
</feature>
<keyword evidence="5 15" id="KW-0812">Transmembrane</keyword>
<evidence type="ECO:0000313" key="18">
    <source>
        <dbReference type="Proteomes" id="UP000694545"/>
    </source>
</evidence>
<accession>A0A8D2IYI9</accession>
<evidence type="ECO:0000256" key="7">
    <source>
        <dbReference type="ARBA" id="ARBA00022737"/>
    </source>
</evidence>
<dbReference type="InterPro" id="IPR041850">
    <property type="entry name" value="Nectin-1_Ig2"/>
</dbReference>
<dbReference type="InterPro" id="IPR051427">
    <property type="entry name" value="Nectin/Nectin-like"/>
</dbReference>
<dbReference type="SMART" id="SM00409">
    <property type="entry name" value="IG"/>
    <property type="match status" value="2"/>
</dbReference>
<dbReference type="InterPro" id="IPR003599">
    <property type="entry name" value="Ig_sub"/>
</dbReference>
<keyword evidence="12" id="KW-1015">Disulfide bond</keyword>
<evidence type="ECO:0000256" key="15">
    <source>
        <dbReference type="SAM" id="Phobius"/>
    </source>
</evidence>
<evidence type="ECO:0000256" key="10">
    <source>
        <dbReference type="ARBA" id="ARBA00022989"/>
    </source>
</evidence>
<dbReference type="SUPFAM" id="SSF48726">
    <property type="entry name" value="Immunoglobulin"/>
    <property type="match status" value="3"/>
</dbReference>
<dbReference type="Ensembl" id="ENSVKKT00000005831.1">
    <property type="protein sequence ID" value="ENSVKKP00000005673.1"/>
    <property type="gene ID" value="ENSVKKG00000004161.1"/>
</dbReference>
<evidence type="ECO:0000256" key="11">
    <source>
        <dbReference type="ARBA" id="ARBA00023136"/>
    </source>
</evidence>
<evidence type="ECO:0000256" key="5">
    <source>
        <dbReference type="ARBA" id="ARBA00022692"/>
    </source>
</evidence>
<dbReference type="GO" id="GO:0007156">
    <property type="term" value="P:homophilic cell adhesion via plasma membrane adhesion molecules"/>
    <property type="evidence" value="ECO:0007669"/>
    <property type="project" value="TreeGrafter"/>
</dbReference>
<reference evidence="17" key="1">
    <citation type="submission" date="2025-08" db="UniProtKB">
        <authorList>
            <consortium name="Ensembl"/>
        </authorList>
    </citation>
    <scope>IDENTIFICATION</scope>
</reference>
<dbReference type="Pfam" id="PF08205">
    <property type="entry name" value="C2-set_2"/>
    <property type="match status" value="1"/>
</dbReference>
<dbReference type="CDD" id="cd05886">
    <property type="entry name" value="IgV_1_Nectin-1_like"/>
    <property type="match status" value="1"/>
</dbReference>
<evidence type="ECO:0000256" key="1">
    <source>
        <dbReference type="ARBA" id="ARBA00004251"/>
    </source>
</evidence>
<reference evidence="17" key="2">
    <citation type="submission" date="2025-09" db="UniProtKB">
        <authorList>
            <consortium name="Ensembl"/>
        </authorList>
    </citation>
    <scope>IDENTIFICATION</scope>
</reference>
<keyword evidence="6" id="KW-0732">Signal</keyword>
<evidence type="ECO:0000256" key="9">
    <source>
        <dbReference type="ARBA" id="ARBA00022949"/>
    </source>
</evidence>
<evidence type="ECO:0000259" key="16">
    <source>
        <dbReference type="PROSITE" id="PS50835"/>
    </source>
</evidence>
<dbReference type="Pfam" id="PF07686">
    <property type="entry name" value="V-set"/>
    <property type="match status" value="1"/>
</dbReference>
<dbReference type="Gene3D" id="2.60.40.10">
    <property type="entry name" value="Immunoglobulins"/>
    <property type="match status" value="3"/>
</dbReference>
<keyword evidence="11 15" id="KW-0472">Membrane</keyword>
<evidence type="ECO:0000256" key="8">
    <source>
        <dbReference type="ARBA" id="ARBA00022889"/>
    </source>
</evidence>
<keyword evidence="9" id="KW-0965">Cell junction</keyword>
<evidence type="ECO:0000256" key="12">
    <source>
        <dbReference type="ARBA" id="ARBA00023157"/>
    </source>
</evidence>
<feature type="compositionally biased region" description="Basic and acidic residues" evidence="14">
    <location>
        <begin position="473"/>
        <end position="484"/>
    </location>
</feature>
<evidence type="ECO:0000256" key="2">
    <source>
        <dbReference type="ARBA" id="ARBA00004536"/>
    </source>
</evidence>
<feature type="domain" description="Ig-like" evidence="16">
    <location>
        <begin position="211"/>
        <end position="336"/>
    </location>
</feature>
<dbReference type="PANTHER" id="PTHR23277">
    <property type="entry name" value="NECTIN-RELATED"/>
    <property type="match status" value="1"/>
</dbReference>
<dbReference type="InterPro" id="IPR007110">
    <property type="entry name" value="Ig-like_dom"/>
</dbReference>
<sequence length="516" mass="56554">NREFPPAHKAGEWSRSSPLCPFRLWAQMVLVNDTVSGYIGTDVVLHCSLTNPFPNVKITQVTWQKATNGSKQNIAIFNPSMGVSILPPYKERVTFRDPSITDGTIQLSSLELEDEGVYICEFATFPTGNRENQLNLTVLAKPTNRMEGTTSPLIARAGLTEKILVATCTSSNGKPPSTVTWDTKLKGEAEFQEIRNANGTFTVISRYRLLPSREAHQQQLMCVVNYQLDRFTDSMTLNVLCKWEPWGSPGPRSDSGWVRAGLTQSSQNPLATEPGSLTLVSSFLGRMNGSLPDNVEVQNSTLFFKGPVTYSLAGTYVCEATNTIGTRSGLVEVNVTEFPYTPSPPGTSVAQSTIPTAVIGGVVGGVSLVVAVAVVVLVVLRHRRHTFKGDYSTKKHVYGNGYSKAGIPQHHPPMAQNLQYPDDSDDEKKAGPLGGDSYEDEDEDRAGGGRKLGGGPSKYEDDSKRPYFTVDEGEARSEPYDERTLGFQYDPEQLDIADNMVSQNDGSFISKKEWYV</sequence>
<dbReference type="InterPro" id="IPR041849">
    <property type="entry name" value="Nectin-1_IgV1"/>
</dbReference>
<feature type="region of interest" description="Disordered" evidence="14">
    <location>
        <begin position="402"/>
        <end position="485"/>
    </location>
</feature>
<evidence type="ECO:0000256" key="3">
    <source>
        <dbReference type="ARBA" id="ARBA00007810"/>
    </source>
</evidence>
<feature type="transmembrane region" description="Helical" evidence="15">
    <location>
        <begin position="357"/>
        <end position="380"/>
    </location>
</feature>
<dbReference type="GO" id="GO:0007157">
    <property type="term" value="P:heterophilic cell-cell adhesion via plasma membrane cell adhesion molecules"/>
    <property type="evidence" value="ECO:0007669"/>
    <property type="project" value="TreeGrafter"/>
</dbReference>
<dbReference type="AlphaFoldDB" id="A0A8D2IYI9"/>
<dbReference type="GO" id="GO:0005912">
    <property type="term" value="C:adherens junction"/>
    <property type="evidence" value="ECO:0007669"/>
    <property type="project" value="UniProtKB-SubCell"/>
</dbReference>
<keyword evidence="18" id="KW-1185">Reference proteome</keyword>
<keyword evidence="8" id="KW-0130">Cell adhesion</keyword>
<keyword evidence="4" id="KW-1003">Cell membrane</keyword>
<dbReference type="GO" id="GO:0005886">
    <property type="term" value="C:plasma membrane"/>
    <property type="evidence" value="ECO:0007669"/>
    <property type="project" value="UniProtKB-SubCell"/>
</dbReference>
<dbReference type="OMA" id="CVVNYHM"/>
<evidence type="ECO:0000256" key="4">
    <source>
        <dbReference type="ARBA" id="ARBA00022475"/>
    </source>
</evidence>
<dbReference type="InterPro" id="IPR013162">
    <property type="entry name" value="CD80_C2-set"/>
</dbReference>
<dbReference type="GO" id="GO:1902414">
    <property type="term" value="P:protein localization to cell junction"/>
    <property type="evidence" value="ECO:0007669"/>
    <property type="project" value="TreeGrafter"/>
</dbReference>
<dbReference type="SMART" id="SM00406">
    <property type="entry name" value="IGv"/>
    <property type="match status" value="1"/>
</dbReference>
<dbReference type="FunFam" id="2.60.40.10:FF:000427">
    <property type="entry name" value="Nectin cell adhesion molecule 1"/>
    <property type="match status" value="1"/>
</dbReference>
<keyword evidence="7" id="KW-0677">Repeat</keyword>
<dbReference type="CDD" id="cd05890">
    <property type="entry name" value="IgC1_2_Nectin-1_like"/>
    <property type="match status" value="1"/>
</dbReference>
<name>A0A8D2IYI9_VARKO</name>
<dbReference type="Proteomes" id="UP000694545">
    <property type="component" value="Unplaced"/>
</dbReference>
<dbReference type="PROSITE" id="PS50835">
    <property type="entry name" value="IG_LIKE"/>
    <property type="match status" value="2"/>
</dbReference>
<protein>
    <submittedName>
        <fullName evidence="17">Nectin cell adhesion molecule 1</fullName>
    </submittedName>
</protein>
<evidence type="ECO:0000256" key="14">
    <source>
        <dbReference type="SAM" id="MobiDB-lite"/>
    </source>
</evidence>
<comment type="subcellular location">
    <subcellularLocation>
        <location evidence="2">Cell junction</location>
        <location evidence="2">Adherens junction</location>
    </subcellularLocation>
    <subcellularLocation>
        <location evidence="1">Cell membrane</location>
        <topology evidence="1">Single-pass type I membrane protein</topology>
    </subcellularLocation>
</comment>
<evidence type="ECO:0000256" key="13">
    <source>
        <dbReference type="ARBA" id="ARBA00023180"/>
    </source>
</evidence>
<organism evidence="17 18">
    <name type="scientific">Varanus komodoensis</name>
    <name type="common">Komodo dragon</name>
    <dbReference type="NCBI Taxonomy" id="61221"/>
    <lineage>
        <taxon>Eukaryota</taxon>
        <taxon>Metazoa</taxon>
        <taxon>Chordata</taxon>
        <taxon>Craniata</taxon>
        <taxon>Vertebrata</taxon>
        <taxon>Euteleostomi</taxon>
        <taxon>Lepidosauria</taxon>
        <taxon>Squamata</taxon>
        <taxon>Bifurcata</taxon>
        <taxon>Unidentata</taxon>
        <taxon>Episquamata</taxon>
        <taxon>Toxicofera</taxon>
        <taxon>Anguimorpha</taxon>
        <taxon>Paleoanguimorpha</taxon>
        <taxon>Varanoidea</taxon>
        <taxon>Varanidae</taxon>
        <taxon>Varanus</taxon>
    </lineage>
</organism>
<dbReference type="PANTHER" id="PTHR23277:SF69">
    <property type="entry name" value="NECTIN-1"/>
    <property type="match status" value="1"/>
</dbReference>
<evidence type="ECO:0000313" key="17">
    <source>
        <dbReference type="Ensembl" id="ENSVKKP00000005673.1"/>
    </source>
</evidence>
<comment type="similarity">
    <text evidence="3">Belongs to the nectin family.</text>
</comment>
<evidence type="ECO:0000256" key="6">
    <source>
        <dbReference type="ARBA" id="ARBA00022729"/>
    </source>
</evidence>
<dbReference type="InterPro" id="IPR036179">
    <property type="entry name" value="Ig-like_dom_sf"/>
</dbReference>
<dbReference type="InterPro" id="IPR013783">
    <property type="entry name" value="Ig-like_fold"/>
</dbReference>